<dbReference type="EMBL" id="JAUYVH010000001">
    <property type="protein sequence ID" value="MDQ9168813.1"/>
    <property type="molecule type" value="Genomic_DNA"/>
</dbReference>
<proteinExistence type="predicted"/>
<organism evidence="1 2">
    <name type="scientific">Keguizhuia sedimenti</name>
    <dbReference type="NCBI Taxonomy" id="3064264"/>
    <lineage>
        <taxon>Bacteria</taxon>
        <taxon>Pseudomonadati</taxon>
        <taxon>Pseudomonadota</taxon>
        <taxon>Betaproteobacteria</taxon>
        <taxon>Burkholderiales</taxon>
        <taxon>Oxalobacteraceae</taxon>
        <taxon>Keguizhuia</taxon>
    </lineage>
</organism>
<dbReference type="SUPFAM" id="SSF140990">
    <property type="entry name" value="FtsH protease domain-like"/>
    <property type="match status" value="1"/>
</dbReference>
<gene>
    <name evidence="1" type="ORF">Q8A64_00145</name>
</gene>
<dbReference type="RefSeq" id="WP_338434653.1">
    <property type="nucleotide sequence ID" value="NZ_JAUYVH010000001.1"/>
</dbReference>
<comment type="caution">
    <text evidence="1">The sequence shown here is derived from an EMBL/GenBank/DDBJ whole genome shotgun (WGS) entry which is preliminary data.</text>
</comment>
<reference evidence="1 2" key="1">
    <citation type="submission" date="2023-08" db="EMBL/GenBank/DDBJ databases">
        <title>Oxalobacteraceae gen .nov., isolated from river sludge outside the plant.</title>
        <authorList>
            <person name="Zhao S.Y."/>
        </authorList>
    </citation>
    <scope>NUCLEOTIDE SEQUENCE [LARGE SCALE GENOMIC DNA]</scope>
    <source>
        <strain evidence="1 2">R-40</strain>
    </source>
</reference>
<keyword evidence="2" id="KW-1185">Reference proteome</keyword>
<dbReference type="Gene3D" id="1.20.58.760">
    <property type="entry name" value="Peptidase M41"/>
    <property type="match status" value="1"/>
</dbReference>
<accession>A0ABU1BII8</accession>
<sequence length="163" mass="18402">MNINDYSYRQIVAYHEAGHAVVAWSHSVRIYSMGYGPKNAYVRDALGWPLFEDMRLENVPKHAQILLGGEIAEKALYELCSEFYDPIQSMGLGPNGDLEKLQELAEYFFEKNAVDWIREMREETDKIVLKNWARVEALAAALDHKGTLTGIEIGLVIDGTGPI</sequence>
<protein>
    <recommendedName>
        <fullName evidence="3">Peptidase M41 domain-containing protein</fullName>
    </recommendedName>
</protein>
<evidence type="ECO:0008006" key="3">
    <source>
        <dbReference type="Google" id="ProtNLM"/>
    </source>
</evidence>
<name>A0ABU1BII8_9BURK</name>
<evidence type="ECO:0000313" key="2">
    <source>
        <dbReference type="Proteomes" id="UP001225596"/>
    </source>
</evidence>
<dbReference type="Proteomes" id="UP001225596">
    <property type="component" value="Unassembled WGS sequence"/>
</dbReference>
<dbReference type="InterPro" id="IPR037219">
    <property type="entry name" value="Peptidase_M41-like"/>
</dbReference>
<evidence type="ECO:0000313" key="1">
    <source>
        <dbReference type="EMBL" id="MDQ9168813.1"/>
    </source>
</evidence>